<dbReference type="Proteomes" id="UP000290244">
    <property type="component" value="Chromosome"/>
</dbReference>
<dbReference type="RefSeq" id="WP_130604252.1">
    <property type="nucleotide sequence ID" value="NZ_CP034759.1"/>
</dbReference>
<feature type="domain" description="KfrA N-terminal DNA-binding" evidence="2">
    <location>
        <begin position="9"/>
        <end position="111"/>
    </location>
</feature>
<evidence type="ECO:0000256" key="1">
    <source>
        <dbReference type="SAM" id="Coils"/>
    </source>
</evidence>
<dbReference type="EMBL" id="CP034759">
    <property type="protein sequence ID" value="QBG37591.1"/>
    <property type="molecule type" value="Genomic_DNA"/>
</dbReference>
<dbReference type="AlphaFoldDB" id="A0A4P6P7F8"/>
<dbReference type="OrthoDB" id="6314559at2"/>
<accession>A0A4P6P7F8</accession>
<feature type="coiled-coil region" evidence="1">
    <location>
        <begin position="81"/>
        <end position="108"/>
    </location>
</feature>
<protein>
    <recommendedName>
        <fullName evidence="2">KfrA N-terminal DNA-binding domain-containing protein</fullName>
    </recommendedName>
</protein>
<reference evidence="3 4" key="1">
    <citation type="submission" date="2018-12" db="EMBL/GenBank/DDBJ databases">
        <title>Complete genome of Litorilituus sediminis.</title>
        <authorList>
            <person name="Liu A."/>
            <person name="Rong J."/>
        </authorList>
    </citation>
    <scope>NUCLEOTIDE SEQUENCE [LARGE SCALE GENOMIC DNA]</scope>
    <source>
        <strain evidence="3 4">JCM 17549</strain>
    </source>
</reference>
<evidence type="ECO:0000313" key="4">
    <source>
        <dbReference type="Proteomes" id="UP000290244"/>
    </source>
</evidence>
<gene>
    <name evidence="3" type="ORF">EMK97_18585</name>
</gene>
<evidence type="ECO:0000313" key="3">
    <source>
        <dbReference type="EMBL" id="QBG37591.1"/>
    </source>
</evidence>
<organism evidence="3 4">
    <name type="scientific">Litorilituus sediminis</name>
    <dbReference type="NCBI Taxonomy" id="718192"/>
    <lineage>
        <taxon>Bacteria</taxon>
        <taxon>Pseudomonadati</taxon>
        <taxon>Pseudomonadota</taxon>
        <taxon>Gammaproteobacteria</taxon>
        <taxon>Alteromonadales</taxon>
        <taxon>Colwelliaceae</taxon>
        <taxon>Litorilituus</taxon>
    </lineage>
</organism>
<dbReference type="Pfam" id="PF11740">
    <property type="entry name" value="KfrA_N"/>
    <property type="match status" value="1"/>
</dbReference>
<sequence length="113" mass="12839">MTIIDEILICANKLANEGKKPSVALIKAKLNKNVPLPTIISTLKTWQHEPDFIAIECEDEKPIELAESPTQVNDDMKKLIQQTLNQELAEMKKELSDMKALIKELTKQLKQQD</sequence>
<keyword evidence="1" id="KW-0175">Coiled coil</keyword>
<dbReference type="KEGG" id="lsd:EMK97_18585"/>
<evidence type="ECO:0000259" key="2">
    <source>
        <dbReference type="Pfam" id="PF11740"/>
    </source>
</evidence>
<dbReference type="InterPro" id="IPR021104">
    <property type="entry name" value="KfrA_DNA-bd_N"/>
</dbReference>
<keyword evidence="4" id="KW-1185">Reference proteome</keyword>
<name>A0A4P6P7F8_9GAMM</name>
<proteinExistence type="predicted"/>